<proteinExistence type="predicted"/>
<dbReference type="STRING" id="554343.AS194_05095"/>
<protein>
    <submittedName>
        <fullName evidence="1">Uncharacterized protein</fullName>
    </submittedName>
</protein>
<comment type="caution">
    <text evidence="1">The sequence shown here is derived from an EMBL/GenBank/DDBJ whole genome shotgun (WGS) entry which is preliminary data.</text>
</comment>
<reference evidence="1 2" key="1">
    <citation type="submission" date="2015-11" db="EMBL/GenBank/DDBJ databases">
        <title>Permanent draft genome of Psychrobacter piscatorii LQ58.</title>
        <authorList>
            <person name="Zhou M."/>
            <person name="Dong B."/>
            <person name="Liu Q."/>
        </authorList>
    </citation>
    <scope>NUCLEOTIDE SEQUENCE [LARGE SCALE GENOMIC DNA]</scope>
    <source>
        <strain evidence="1 2">LQ58</strain>
    </source>
</reference>
<name>A0A0T6DTZ3_9GAMM</name>
<accession>A0A0T6DTZ3</accession>
<dbReference type="EMBL" id="LNDJ01000047">
    <property type="protein sequence ID" value="KRU23307.1"/>
    <property type="molecule type" value="Genomic_DNA"/>
</dbReference>
<dbReference type="Proteomes" id="UP000051202">
    <property type="component" value="Unassembled WGS sequence"/>
</dbReference>
<organism evidence="1 2">
    <name type="scientific">Psychrobacter piscatorii</name>
    <dbReference type="NCBI Taxonomy" id="554343"/>
    <lineage>
        <taxon>Bacteria</taxon>
        <taxon>Pseudomonadati</taxon>
        <taxon>Pseudomonadota</taxon>
        <taxon>Gammaproteobacteria</taxon>
        <taxon>Moraxellales</taxon>
        <taxon>Moraxellaceae</taxon>
        <taxon>Psychrobacter</taxon>
    </lineage>
</organism>
<evidence type="ECO:0000313" key="1">
    <source>
        <dbReference type="EMBL" id="KRU23307.1"/>
    </source>
</evidence>
<dbReference type="AlphaFoldDB" id="A0A0T6DTZ3"/>
<sequence>MASGNLWQLFKNVTEQGAKQLATVIDKQGSNYTVTMQGGGNTIVQSSAAYELQSKVFIQNGQIVAQAPNLTYVEISV</sequence>
<gene>
    <name evidence="1" type="ORF">AS194_05095</name>
</gene>
<keyword evidence="2" id="KW-1185">Reference proteome</keyword>
<evidence type="ECO:0000313" key="2">
    <source>
        <dbReference type="Proteomes" id="UP000051202"/>
    </source>
</evidence>
<dbReference type="RefSeq" id="WP_058023942.1">
    <property type="nucleotide sequence ID" value="NZ_LNDJ01000047.1"/>
</dbReference>